<reference evidence="2" key="1">
    <citation type="journal article" date="2018" name="Nat. Plants">
        <title>Whole-genome landscape of Medicago truncatula symbiotic genes.</title>
        <authorList>
            <person name="Pecrix Y."/>
            <person name="Staton S.E."/>
            <person name="Sallet E."/>
            <person name="Lelandais-Briere C."/>
            <person name="Moreau S."/>
            <person name="Carrere S."/>
            <person name="Blein T."/>
            <person name="Jardinaud M.F."/>
            <person name="Latrasse D."/>
            <person name="Zouine M."/>
            <person name="Zahm M."/>
            <person name="Kreplak J."/>
            <person name="Mayjonade B."/>
            <person name="Satge C."/>
            <person name="Perez M."/>
            <person name="Cauet S."/>
            <person name="Marande W."/>
            <person name="Chantry-Darmon C."/>
            <person name="Lopez-Roques C."/>
            <person name="Bouchez O."/>
            <person name="Berard A."/>
            <person name="Debelle F."/>
            <person name="Munos S."/>
            <person name="Bendahmane A."/>
            <person name="Berges H."/>
            <person name="Niebel A."/>
            <person name="Buitink J."/>
            <person name="Frugier F."/>
            <person name="Benhamed M."/>
            <person name="Crespi M."/>
            <person name="Gouzy J."/>
            <person name="Gamas P."/>
        </authorList>
    </citation>
    <scope>NUCLEOTIDE SEQUENCE [LARGE SCALE GENOMIC DNA]</scope>
    <source>
        <strain evidence="2">cv. Jemalong A17</strain>
    </source>
</reference>
<dbReference type="EMBL" id="PSQE01000004">
    <property type="protein sequence ID" value="RHN63301.1"/>
    <property type="molecule type" value="Genomic_DNA"/>
</dbReference>
<evidence type="ECO:0000313" key="2">
    <source>
        <dbReference type="Proteomes" id="UP000265566"/>
    </source>
</evidence>
<comment type="caution">
    <text evidence="1">The sequence shown here is derived from an EMBL/GenBank/DDBJ whole genome shotgun (WGS) entry which is preliminary data.</text>
</comment>
<proteinExistence type="predicted"/>
<sequence>MNCKVSRKMTALLKRLLLCRWKKNPKKVILLKLNRCTKNKNQMMSIMVFVDQRVKRRNHLGNQTML</sequence>
<accession>A0A396IES6</accession>
<organism evidence="1 2">
    <name type="scientific">Medicago truncatula</name>
    <name type="common">Barrel medic</name>
    <name type="synonym">Medicago tribuloides</name>
    <dbReference type="NCBI Taxonomy" id="3880"/>
    <lineage>
        <taxon>Eukaryota</taxon>
        <taxon>Viridiplantae</taxon>
        <taxon>Streptophyta</taxon>
        <taxon>Embryophyta</taxon>
        <taxon>Tracheophyta</taxon>
        <taxon>Spermatophyta</taxon>
        <taxon>Magnoliopsida</taxon>
        <taxon>eudicotyledons</taxon>
        <taxon>Gunneridae</taxon>
        <taxon>Pentapetalae</taxon>
        <taxon>rosids</taxon>
        <taxon>fabids</taxon>
        <taxon>Fabales</taxon>
        <taxon>Fabaceae</taxon>
        <taxon>Papilionoideae</taxon>
        <taxon>50 kb inversion clade</taxon>
        <taxon>NPAAA clade</taxon>
        <taxon>Hologalegina</taxon>
        <taxon>IRL clade</taxon>
        <taxon>Trifolieae</taxon>
        <taxon>Medicago</taxon>
    </lineage>
</organism>
<dbReference type="Gramene" id="rna25987">
    <property type="protein sequence ID" value="RHN63301.1"/>
    <property type="gene ID" value="gene25987"/>
</dbReference>
<protein>
    <submittedName>
        <fullName evidence="1">Uncharacterized protein</fullName>
    </submittedName>
</protein>
<gene>
    <name evidence="1" type="ORF">MtrunA17_Chr4g0056831</name>
</gene>
<evidence type="ECO:0000313" key="1">
    <source>
        <dbReference type="EMBL" id="RHN63301.1"/>
    </source>
</evidence>
<dbReference type="AlphaFoldDB" id="A0A396IES6"/>
<dbReference type="Proteomes" id="UP000265566">
    <property type="component" value="Chromosome 4"/>
</dbReference>
<name>A0A396IES6_MEDTR</name>